<dbReference type="Pfam" id="PF08241">
    <property type="entry name" value="Methyltransf_11"/>
    <property type="match status" value="1"/>
</dbReference>
<evidence type="ECO:0000313" key="2">
    <source>
        <dbReference type="EMBL" id="QEX22523.1"/>
    </source>
</evidence>
<organism evidence="2 3">
    <name type="scientific">Hypericibacter adhaerens</name>
    <dbReference type="NCBI Taxonomy" id="2602016"/>
    <lineage>
        <taxon>Bacteria</taxon>
        <taxon>Pseudomonadati</taxon>
        <taxon>Pseudomonadota</taxon>
        <taxon>Alphaproteobacteria</taxon>
        <taxon>Rhodospirillales</taxon>
        <taxon>Dongiaceae</taxon>
        <taxon>Hypericibacter</taxon>
    </lineage>
</organism>
<proteinExistence type="predicted"/>
<feature type="domain" description="Methyltransferase type 11" evidence="1">
    <location>
        <begin position="64"/>
        <end position="159"/>
    </location>
</feature>
<dbReference type="InterPro" id="IPR029063">
    <property type="entry name" value="SAM-dependent_MTases_sf"/>
</dbReference>
<dbReference type="EMBL" id="CP042582">
    <property type="protein sequence ID" value="QEX22523.1"/>
    <property type="molecule type" value="Genomic_DNA"/>
</dbReference>
<keyword evidence="2" id="KW-0808">Transferase</keyword>
<dbReference type="KEGG" id="hadh:FRZ61_24550"/>
<dbReference type="GO" id="GO:0032259">
    <property type="term" value="P:methylation"/>
    <property type="evidence" value="ECO:0007669"/>
    <property type="project" value="UniProtKB-KW"/>
</dbReference>
<evidence type="ECO:0000313" key="3">
    <source>
        <dbReference type="Proteomes" id="UP000325797"/>
    </source>
</evidence>
<reference evidence="2 3" key="1">
    <citation type="submission" date="2019-08" db="EMBL/GenBank/DDBJ databases">
        <title>Hyperibacter terrae gen. nov., sp. nov. and Hyperibacter viscosus sp. nov., two new members in the family Rhodospirillaceae isolated from the rhizosphere of Hypericum perforatum.</title>
        <authorList>
            <person name="Noviana Z."/>
        </authorList>
    </citation>
    <scope>NUCLEOTIDE SEQUENCE [LARGE SCALE GENOMIC DNA]</scope>
    <source>
        <strain evidence="2 3">R5959</strain>
    </source>
</reference>
<dbReference type="Proteomes" id="UP000325797">
    <property type="component" value="Chromosome"/>
</dbReference>
<dbReference type="SUPFAM" id="SSF53335">
    <property type="entry name" value="S-adenosyl-L-methionine-dependent methyltransferases"/>
    <property type="match status" value="1"/>
</dbReference>
<keyword evidence="2" id="KW-0489">Methyltransferase</keyword>
<accession>A0A5J6N078</accession>
<dbReference type="CDD" id="cd02440">
    <property type="entry name" value="AdoMet_MTases"/>
    <property type="match status" value="1"/>
</dbReference>
<dbReference type="PANTHER" id="PTHR43591">
    <property type="entry name" value="METHYLTRANSFERASE"/>
    <property type="match status" value="1"/>
</dbReference>
<dbReference type="GO" id="GO:0008757">
    <property type="term" value="F:S-adenosylmethionine-dependent methyltransferase activity"/>
    <property type="evidence" value="ECO:0007669"/>
    <property type="project" value="InterPro"/>
</dbReference>
<sequence>MSWWRKLNDAWAVRWGNAGMSDTDKAFTGSIPALYDRHLGPLIFAPYADDMAQRLAGLKQGRLLEIAAGTGIVTRALDRTLPAPVRIVATDLNQAMLDHAATLTQSRRIEWRQADALSLPFKDDEFDAVICQFGVMFFPDKRKAFAEARRVLKPRCRYVFNVWDRIEENEVAQPVSDAIAACFPEDPPQFARRTPYGYHDAELIHRELVAAGFVEIKSQVVTKRARAASARDPAMGLCQGSPLRNEIMARDPGRLEEATEAATKAVAAKLGPGPIDGKIQAIVFEAMK</sequence>
<keyword evidence="3" id="KW-1185">Reference proteome</keyword>
<gene>
    <name evidence="2" type="primary">ubiE</name>
    <name evidence="2" type="ORF">FRZ61_24550</name>
</gene>
<dbReference type="InterPro" id="IPR013216">
    <property type="entry name" value="Methyltransf_11"/>
</dbReference>
<name>A0A5J6N078_9PROT</name>
<dbReference type="PANTHER" id="PTHR43591:SF24">
    <property type="entry name" value="2-METHOXY-6-POLYPRENYL-1,4-BENZOQUINOL METHYLASE, MITOCHONDRIAL"/>
    <property type="match status" value="1"/>
</dbReference>
<evidence type="ECO:0000259" key="1">
    <source>
        <dbReference type="Pfam" id="PF08241"/>
    </source>
</evidence>
<dbReference type="Gene3D" id="3.40.50.150">
    <property type="entry name" value="Vaccinia Virus protein VP39"/>
    <property type="match status" value="1"/>
</dbReference>
<dbReference type="AlphaFoldDB" id="A0A5J6N078"/>
<protein>
    <submittedName>
        <fullName evidence="2">Ubiquinone/menaquinone biosynthesis methyltransferase</fullName>
    </submittedName>
</protein>
<keyword evidence="2" id="KW-0830">Ubiquinone</keyword>